<keyword evidence="2" id="KW-0808">Transferase</keyword>
<dbReference type="Pfam" id="PF09273">
    <property type="entry name" value="Rubis-subs-bind"/>
    <property type="match status" value="1"/>
</dbReference>
<gene>
    <name evidence="7" type="ORF">PCAR00345_LOCUS30950</name>
</gene>
<dbReference type="SUPFAM" id="SSF82199">
    <property type="entry name" value="SET domain"/>
    <property type="match status" value="1"/>
</dbReference>
<dbReference type="GO" id="GO:0016279">
    <property type="term" value="F:protein-lysine N-methyltransferase activity"/>
    <property type="evidence" value="ECO:0007669"/>
    <property type="project" value="TreeGrafter"/>
</dbReference>
<dbReference type="Pfam" id="PF00856">
    <property type="entry name" value="SET"/>
    <property type="match status" value="1"/>
</dbReference>
<reference evidence="7" key="1">
    <citation type="submission" date="2021-01" db="EMBL/GenBank/DDBJ databases">
        <authorList>
            <person name="Corre E."/>
            <person name="Pelletier E."/>
            <person name="Niang G."/>
            <person name="Scheremetjew M."/>
            <person name="Finn R."/>
            <person name="Kale V."/>
            <person name="Holt S."/>
            <person name="Cochrane G."/>
            <person name="Meng A."/>
            <person name="Brown T."/>
            <person name="Cohen L."/>
        </authorList>
    </citation>
    <scope>NUCLEOTIDE SEQUENCE</scope>
    <source>
        <strain evidence="7">CCMP645</strain>
    </source>
</reference>
<dbReference type="InterPro" id="IPR015353">
    <property type="entry name" value="Rubisco_LSMT_subst-bd"/>
</dbReference>
<evidence type="ECO:0000259" key="6">
    <source>
        <dbReference type="Pfam" id="PF09273"/>
    </source>
</evidence>
<dbReference type="AlphaFoldDB" id="A0A7S4BVG0"/>
<keyword evidence="3" id="KW-0949">S-adenosyl-L-methionine</keyword>
<dbReference type="InterPro" id="IPR001214">
    <property type="entry name" value="SET_dom"/>
</dbReference>
<dbReference type="Gene3D" id="3.90.1420.10">
    <property type="entry name" value="Rubisco LSMT, substrate-binding domain"/>
    <property type="match status" value="1"/>
</dbReference>
<keyword evidence="1" id="KW-0489">Methyltransferase</keyword>
<evidence type="ECO:0000256" key="4">
    <source>
        <dbReference type="SAM" id="SignalP"/>
    </source>
</evidence>
<name>A0A7S4BVG0_CHRCT</name>
<evidence type="ECO:0000256" key="2">
    <source>
        <dbReference type="ARBA" id="ARBA00022679"/>
    </source>
</evidence>
<dbReference type="SUPFAM" id="SSF81822">
    <property type="entry name" value="RuBisCo LSMT C-terminal, substrate-binding domain"/>
    <property type="match status" value="1"/>
</dbReference>
<proteinExistence type="predicted"/>
<evidence type="ECO:0000256" key="3">
    <source>
        <dbReference type="ARBA" id="ARBA00022691"/>
    </source>
</evidence>
<organism evidence="7">
    <name type="scientific">Chrysotila carterae</name>
    <name type="common">Marine alga</name>
    <name type="synonym">Syracosphaera carterae</name>
    <dbReference type="NCBI Taxonomy" id="13221"/>
    <lineage>
        <taxon>Eukaryota</taxon>
        <taxon>Haptista</taxon>
        <taxon>Haptophyta</taxon>
        <taxon>Prymnesiophyceae</taxon>
        <taxon>Isochrysidales</taxon>
        <taxon>Isochrysidaceae</taxon>
        <taxon>Chrysotila</taxon>
    </lineage>
</organism>
<sequence>MLIRCSTCMLALNAVMTVAALQHALHIPHPAPFSRSMQLPSSAAVQSKSMLGRMDQRRRFGHICASAPEAPSPTETAAPEAARLDAAVTVSEWLKGTGGYVGPAQPVSTDSAAIGLRASGAIRRTEAVISVPQNVAITAETALRSDLGKWISEFEPELADFSFIALSLLHERRLGDQSELAAWLGSGILPTQPDVPLLWGEEDQRRLCGSTSAPFAERLVSASADFDWLEANAFAAEPLFFPESVFNKQAFTEAVALAFSRCVWLRSPDADLPALVPMLDLANHADTPNAQIKLKPASKGGLFGGKAEPPMAQLVALVDIAQGEPITLSYAESTRAELLIDYGFLQEPVPAEWVTTFSLDEDDINFDDKCDVLGSAGLEPSQQFVLSEKGELPAELIAFLRVKFLKGADAFLLEALFRESVWREHLLLPVSQGNEEEALNAGIVRCGEVLRKFESSLQEDLALLAEAPRASLEYKLAALRYAERRAAEASQRAFKGRLAELSSLEYYQERRLRSLNLTPIETEEELDALREESARAAGRGIGQDYEW</sequence>
<feature type="signal peptide" evidence="4">
    <location>
        <begin position="1"/>
        <end position="20"/>
    </location>
</feature>
<evidence type="ECO:0000259" key="5">
    <source>
        <dbReference type="Pfam" id="PF00856"/>
    </source>
</evidence>
<dbReference type="GO" id="GO:0032259">
    <property type="term" value="P:methylation"/>
    <property type="evidence" value="ECO:0007669"/>
    <property type="project" value="UniProtKB-KW"/>
</dbReference>
<protein>
    <recommendedName>
        <fullName evidence="8">SET domain-containing protein</fullName>
    </recommendedName>
</protein>
<accession>A0A7S4BVG0</accession>
<feature type="domain" description="SET" evidence="5">
    <location>
        <begin position="114"/>
        <end position="330"/>
    </location>
</feature>
<dbReference type="EMBL" id="HBIZ01048366">
    <property type="protein sequence ID" value="CAE0778311.1"/>
    <property type="molecule type" value="Transcribed_RNA"/>
</dbReference>
<evidence type="ECO:0008006" key="8">
    <source>
        <dbReference type="Google" id="ProtNLM"/>
    </source>
</evidence>
<dbReference type="InterPro" id="IPR046341">
    <property type="entry name" value="SET_dom_sf"/>
</dbReference>
<feature type="domain" description="Rubisco LSMT substrate-binding" evidence="6">
    <location>
        <begin position="361"/>
        <end position="485"/>
    </location>
</feature>
<dbReference type="InterPro" id="IPR036464">
    <property type="entry name" value="Rubisco_LSMT_subst-bd_sf"/>
</dbReference>
<feature type="chain" id="PRO_5030985868" description="SET domain-containing protein" evidence="4">
    <location>
        <begin position="21"/>
        <end position="547"/>
    </location>
</feature>
<keyword evidence="4" id="KW-0732">Signal</keyword>
<evidence type="ECO:0000313" key="7">
    <source>
        <dbReference type="EMBL" id="CAE0778311.1"/>
    </source>
</evidence>
<dbReference type="Gene3D" id="3.90.1410.10">
    <property type="entry name" value="set domain protein methyltransferase, domain 1"/>
    <property type="match status" value="1"/>
</dbReference>
<dbReference type="PANTHER" id="PTHR13271">
    <property type="entry name" value="UNCHARACTERIZED PUTATIVE METHYLTRANSFERASE"/>
    <property type="match status" value="1"/>
</dbReference>
<evidence type="ECO:0000256" key="1">
    <source>
        <dbReference type="ARBA" id="ARBA00022603"/>
    </source>
</evidence>
<dbReference type="InterPro" id="IPR050600">
    <property type="entry name" value="SETD3_SETD6_MTase"/>
</dbReference>
<dbReference type="PANTHER" id="PTHR13271:SF123">
    <property type="entry name" value="RIBULOSE-1,5-BISPHOSPHATE CARBOXYLASE_OXYGENASE SMALL SUBUNIT N-METHYLTRANSFERASE I-RELATED"/>
    <property type="match status" value="1"/>
</dbReference>